<proteinExistence type="predicted"/>
<keyword evidence="3" id="KW-1185">Reference proteome</keyword>
<accession>A0A843BAS8</accession>
<evidence type="ECO:0000259" key="1">
    <source>
        <dbReference type="Pfam" id="PF01872"/>
    </source>
</evidence>
<dbReference type="RefSeq" id="WP_198461612.1">
    <property type="nucleotide sequence ID" value="NZ_JABBCQ020000017.1"/>
</dbReference>
<dbReference type="GO" id="GO:0009231">
    <property type="term" value="P:riboflavin biosynthetic process"/>
    <property type="evidence" value="ECO:0007669"/>
    <property type="project" value="InterPro"/>
</dbReference>
<dbReference type="InterPro" id="IPR024072">
    <property type="entry name" value="DHFR-like_dom_sf"/>
</dbReference>
<evidence type="ECO:0000313" key="2">
    <source>
        <dbReference type="EMBL" id="MBI1626282.1"/>
    </source>
</evidence>
<dbReference type="PANTHER" id="PTHR38011">
    <property type="entry name" value="DIHYDROFOLATE REDUCTASE FAMILY PROTEIN (AFU_ORTHOLOGUE AFUA_8G06820)"/>
    <property type="match status" value="1"/>
</dbReference>
<dbReference type="AlphaFoldDB" id="A0A843BAS8"/>
<dbReference type="EMBL" id="JABBCQ020000017">
    <property type="protein sequence ID" value="MBI1626282.1"/>
    <property type="molecule type" value="Genomic_DNA"/>
</dbReference>
<dbReference type="Proteomes" id="UP000530032">
    <property type="component" value="Unassembled WGS sequence"/>
</dbReference>
<reference evidence="2" key="1">
    <citation type="submission" date="2020-12" db="EMBL/GenBank/DDBJ databases">
        <title>Comamonas sp. nov., isolated from stream water.</title>
        <authorList>
            <person name="Park K.-H."/>
        </authorList>
    </citation>
    <scope>NUCLEOTIDE SEQUENCE</scope>
    <source>
        <strain evidence="2">EJ-4</strain>
    </source>
</reference>
<dbReference type="GO" id="GO:0008703">
    <property type="term" value="F:5-amino-6-(5-phosphoribosylamino)uracil reductase activity"/>
    <property type="evidence" value="ECO:0007669"/>
    <property type="project" value="InterPro"/>
</dbReference>
<comment type="caution">
    <text evidence="2">The sequence shown here is derived from an EMBL/GenBank/DDBJ whole genome shotgun (WGS) entry which is preliminary data.</text>
</comment>
<dbReference type="SUPFAM" id="SSF53597">
    <property type="entry name" value="Dihydrofolate reductase-like"/>
    <property type="match status" value="1"/>
</dbReference>
<dbReference type="Gene3D" id="3.40.430.10">
    <property type="entry name" value="Dihydrofolate Reductase, subunit A"/>
    <property type="match status" value="1"/>
</dbReference>
<gene>
    <name evidence="2" type="ORF">HF327_017480</name>
</gene>
<evidence type="ECO:0000313" key="3">
    <source>
        <dbReference type="Proteomes" id="UP000530032"/>
    </source>
</evidence>
<dbReference type="InterPro" id="IPR002734">
    <property type="entry name" value="RibDG_C"/>
</dbReference>
<dbReference type="InterPro" id="IPR050765">
    <property type="entry name" value="Riboflavin_Biosynth_HTPR"/>
</dbReference>
<organism evidence="2 3">
    <name type="scientific">Comamonas suwonensis</name>
    <dbReference type="NCBI Taxonomy" id="2606214"/>
    <lineage>
        <taxon>Bacteria</taxon>
        <taxon>Pseudomonadati</taxon>
        <taxon>Pseudomonadota</taxon>
        <taxon>Betaproteobacteria</taxon>
        <taxon>Burkholderiales</taxon>
        <taxon>Comamonadaceae</taxon>
        <taxon>Comamonas</taxon>
    </lineage>
</organism>
<feature type="domain" description="Bacterial bifunctional deaminase-reductase C-terminal" evidence="1">
    <location>
        <begin position="7"/>
        <end position="164"/>
    </location>
</feature>
<name>A0A843BAS8_9BURK</name>
<protein>
    <submittedName>
        <fullName evidence="2">Dihydrofolate reductase</fullName>
    </submittedName>
</protein>
<dbReference type="PANTHER" id="PTHR38011:SF11">
    <property type="entry name" value="2,5-DIAMINO-6-RIBOSYLAMINO-4(3H)-PYRIMIDINONE 5'-PHOSPHATE REDUCTASE"/>
    <property type="match status" value="1"/>
</dbReference>
<dbReference type="Pfam" id="PF01872">
    <property type="entry name" value="RibD_C"/>
    <property type="match status" value="1"/>
</dbReference>
<sequence>MPCYAYIATSLDGFIARPDGGLDWLDAAQARITPPEDCGYADFMQGIDALVMGRNTYEKVRGFTPWPYDKPVYVLSRTLKELPDAPAGVQLFSGTPAELVAHAAAQGQPRLYVDGGMTLQSFIATGLLDEITLTRIPVLLGEGLPLFGPLGPGQTAVQLRHLSTRSWDFGLVQSHYALENAQKNKKA</sequence>